<dbReference type="Proteomes" id="UP001470230">
    <property type="component" value="Unassembled WGS sequence"/>
</dbReference>
<dbReference type="InterPro" id="IPR011948">
    <property type="entry name" value="Dullard_phosphatase"/>
</dbReference>
<evidence type="ECO:0000259" key="1">
    <source>
        <dbReference type="PROSITE" id="PS50969"/>
    </source>
</evidence>
<comment type="caution">
    <text evidence="2">The sequence shown here is derived from an EMBL/GenBank/DDBJ whole genome shotgun (WGS) entry which is preliminary data.</text>
</comment>
<feature type="domain" description="FCP1 homology" evidence="1">
    <location>
        <begin position="3"/>
        <end position="161"/>
    </location>
</feature>
<protein>
    <recommendedName>
        <fullName evidence="1">FCP1 homology domain-containing protein</fullName>
    </recommendedName>
</protein>
<gene>
    <name evidence="2" type="ORF">M9Y10_035773</name>
</gene>
<dbReference type="InterPro" id="IPR023214">
    <property type="entry name" value="HAD_sf"/>
</dbReference>
<dbReference type="PANTHER" id="PTHR12210">
    <property type="entry name" value="DULLARD PROTEIN PHOSPHATASE"/>
    <property type="match status" value="1"/>
</dbReference>
<dbReference type="EMBL" id="JAPFFF010000056">
    <property type="protein sequence ID" value="KAK8838349.1"/>
    <property type="molecule type" value="Genomic_DNA"/>
</dbReference>
<dbReference type="InterPro" id="IPR036412">
    <property type="entry name" value="HAD-like_sf"/>
</dbReference>
<proteinExistence type="predicted"/>
<dbReference type="CDD" id="cd07521">
    <property type="entry name" value="HAD_FCP1-like"/>
    <property type="match status" value="1"/>
</dbReference>
<evidence type="ECO:0000313" key="3">
    <source>
        <dbReference type="Proteomes" id="UP001470230"/>
    </source>
</evidence>
<dbReference type="InterPro" id="IPR004274">
    <property type="entry name" value="FCP1_dom"/>
</dbReference>
<organism evidence="2 3">
    <name type="scientific">Tritrichomonas musculus</name>
    <dbReference type="NCBI Taxonomy" id="1915356"/>
    <lineage>
        <taxon>Eukaryota</taxon>
        <taxon>Metamonada</taxon>
        <taxon>Parabasalia</taxon>
        <taxon>Tritrichomonadida</taxon>
        <taxon>Tritrichomonadidae</taxon>
        <taxon>Tritrichomonas</taxon>
    </lineage>
</organism>
<dbReference type="InterPro" id="IPR050365">
    <property type="entry name" value="TIM50"/>
</dbReference>
<dbReference type="PROSITE" id="PS50969">
    <property type="entry name" value="FCP1"/>
    <property type="match status" value="1"/>
</dbReference>
<dbReference type="SUPFAM" id="SSF56784">
    <property type="entry name" value="HAD-like"/>
    <property type="match status" value="1"/>
</dbReference>
<dbReference type="Gene3D" id="3.40.50.1000">
    <property type="entry name" value="HAD superfamily/HAD-like"/>
    <property type="match status" value="1"/>
</dbReference>
<dbReference type="Pfam" id="PF03031">
    <property type="entry name" value="NIF"/>
    <property type="match status" value="1"/>
</dbReference>
<dbReference type="SMART" id="SM00577">
    <property type="entry name" value="CPDc"/>
    <property type="match status" value="1"/>
</dbReference>
<reference evidence="2 3" key="1">
    <citation type="submission" date="2024-04" db="EMBL/GenBank/DDBJ databases">
        <title>Tritrichomonas musculus Genome.</title>
        <authorList>
            <person name="Alves-Ferreira E."/>
            <person name="Grigg M."/>
            <person name="Lorenzi H."/>
            <person name="Galac M."/>
        </authorList>
    </citation>
    <scope>NUCLEOTIDE SEQUENCE [LARGE SCALE GENOMIC DNA]</scope>
    <source>
        <strain evidence="2 3">EAF2021</strain>
    </source>
</reference>
<sequence length="186" mass="21482">MCDNTSRPTIVVDLDETLVHVTPIAPKDLDKSNYFTIYVKKRKFYVQMRPNLNNFLEQISRFFNICVFTASEKNYANKIIDKILPNVKKCCRFFRDSCINMYGYYVKDLDIINCSLKQILLVDDVAGSALKNPKNLIKIKPWNGEKEDDALKNLMNILEKIAYDGDLRASYIETVQNGNFEGIGIF</sequence>
<name>A0ABR2GWQ5_9EUKA</name>
<dbReference type="NCBIfam" id="TIGR02251">
    <property type="entry name" value="HIF-SF_euk"/>
    <property type="match status" value="1"/>
</dbReference>
<evidence type="ECO:0000313" key="2">
    <source>
        <dbReference type="EMBL" id="KAK8838349.1"/>
    </source>
</evidence>
<keyword evidence="3" id="KW-1185">Reference proteome</keyword>
<accession>A0ABR2GWQ5</accession>